<name>A0A4P7N8H4_PYROR</name>
<evidence type="ECO:0008006" key="6">
    <source>
        <dbReference type="Google" id="ProtNLM"/>
    </source>
</evidence>
<dbReference type="GO" id="GO:0004497">
    <property type="term" value="F:monooxygenase activity"/>
    <property type="evidence" value="ECO:0007669"/>
    <property type="project" value="UniProtKB-KW"/>
</dbReference>
<dbReference type="Proteomes" id="UP000294847">
    <property type="component" value="Chromosome 3"/>
</dbReference>
<dbReference type="PANTHER" id="PTHR13789:SF238">
    <property type="entry name" value="PUTATIVE (AFU_ORTHOLOGUE AFUA_2G01680)-RELATED"/>
    <property type="match status" value="1"/>
</dbReference>
<sequence>MSAQWQLGVNFRLGQRVTHIDFDAFTSSTEAGVTQKGHIIVVADGLWSNSKSLVSGPRDVPKATGDLAYRVMLRLDQIEDSELREWVSNPKLRIWIGLGAQPLGIPSEAGTCTAW</sequence>
<gene>
    <name evidence="4" type="ORF">PoMZ_02910</name>
</gene>
<keyword evidence="2" id="KW-0560">Oxidoreductase</keyword>
<dbReference type="InterPro" id="IPR050493">
    <property type="entry name" value="FAD-dep_Monooxygenase_BioMet"/>
</dbReference>
<evidence type="ECO:0000256" key="1">
    <source>
        <dbReference type="ARBA" id="ARBA00007992"/>
    </source>
</evidence>
<evidence type="ECO:0000256" key="2">
    <source>
        <dbReference type="ARBA" id="ARBA00023002"/>
    </source>
</evidence>
<dbReference type="EMBL" id="CP034206">
    <property type="protein sequence ID" value="QBZ57972.1"/>
    <property type="molecule type" value="Genomic_DNA"/>
</dbReference>
<evidence type="ECO:0000313" key="4">
    <source>
        <dbReference type="EMBL" id="QBZ57972.1"/>
    </source>
</evidence>
<dbReference type="Gene3D" id="3.50.50.60">
    <property type="entry name" value="FAD/NAD(P)-binding domain"/>
    <property type="match status" value="1"/>
</dbReference>
<organism evidence="4 5">
    <name type="scientific">Pyricularia oryzae</name>
    <name type="common">Rice blast fungus</name>
    <name type="synonym">Magnaporthe oryzae</name>
    <dbReference type="NCBI Taxonomy" id="318829"/>
    <lineage>
        <taxon>Eukaryota</taxon>
        <taxon>Fungi</taxon>
        <taxon>Dikarya</taxon>
        <taxon>Ascomycota</taxon>
        <taxon>Pezizomycotina</taxon>
        <taxon>Sordariomycetes</taxon>
        <taxon>Sordariomycetidae</taxon>
        <taxon>Magnaporthales</taxon>
        <taxon>Pyriculariaceae</taxon>
        <taxon>Pyricularia</taxon>
    </lineage>
</organism>
<proteinExistence type="inferred from homology"/>
<dbReference type="SUPFAM" id="SSF51905">
    <property type="entry name" value="FAD/NAD(P)-binding domain"/>
    <property type="match status" value="1"/>
</dbReference>
<protein>
    <recommendedName>
        <fullName evidence="6">FAD-binding domain-containing protein</fullName>
    </recommendedName>
</protein>
<evidence type="ECO:0000313" key="5">
    <source>
        <dbReference type="Proteomes" id="UP000294847"/>
    </source>
</evidence>
<dbReference type="InterPro" id="IPR036188">
    <property type="entry name" value="FAD/NAD-bd_sf"/>
</dbReference>
<accession>A0A4P7N8H4</accession>
<dbReference type="AlphaFoldDB" id="A0A4P7N8H4"/>
<keyword evidence="3" id="KW-0503">Monooxygenase</keyword>
<evidence type="ECO:0000256" key="3">
    <source>
        <dbReference type="ARBA" id="ARBA00023033"/>
    </source>
</evidence>
<dbReference type="PANTHER" id="PTHR13789">
    <property type="entry name" value="MONOOXYGENASE"/>
    <property type="match status" value="1"/>
</dbReference>
<comment type="similarity">
    <text evidence="1">Belongs to the paxM FAD-dependent monooxygenase family.</text>
</comment>
<reference evidence="4 5" key="1">
    <citation type="journal article" date="2019" name="Mol. Biol. Evol.">
        <title>Blast fungal genomes show frequent chromosomal changes, gene gains and losses, and effector gene turnover.</title>
        <authorList>
            <person name="Gomez Luciano L.B."/>
            <person name="Jason Tsai I."/>
            <person name="Chuma I."/>
            <person name="Tosa Y."/>
            <person name="Chen Y.H."/>
            <person name="Li J.Y."/>
            <person name="Li M.Y."/>
            <person name="Jade Lu M.Y."/>
            <person name="Nakayashiki H."/>
            <person name="Li W.H."/>
        </authorList>
    </citation>
    <scope>NUCLEOTIDE SEQUENCE [LARGE SCALE GENOMIC DNA]</scope>
    <source>
        <strain evidence="4">MZ5-1-6</strain>
    </source>
</reference>